<feature type="transmembrane region" description="Helical" evidence="9">
    <location>
        <begin position="254"/>
        <end position="275"/>
    </location>
</feature>
<comment type="similarity">
    <text evidence="8">Belongs to the binding-protein-dependent transport system permease family. LivHM subfamily.</text>
</comment>
<dbReference type="GO" id="GO:0005886">
    <property type="term" value="C:plasma membrane"/>
    <property type="evidence" value="ECO:0007669"/>
    <property type="project" value="UniProtKB-SubCell"/>
</dbReference>
<reference evidence="10 11" key="1">
    <citation type="submission" date="2018-07" db="EMBL/GenBank/DDBJ databases">
        <title>Genomic Encyclopedia of Type Strains, Phase III (KMG-III): the genomes of soil and plant-associated and newly described type strains.</title>
        <authorList>
            <person name="Whitman W."/>
        </authorList>
    </citation>
    <scope>NUCLEOTIDE SEQUENCE [LARGE SCALE GENOMIC DNA]</scope>
    <source>
        <strain evidence="10 11">CECT 7731</strain>
    </source>
</reference>
<dbReference type="EMBL" id="QPJQ01000017">
    <property type="protein sequence ID" value="RCX01280.1"/>
    <property type="molecule type" value="Genomic_DNA"/>
</dbReference>
<dbReference type="GO" id="GO:0006865">
    <property type="term" value="P:amino acid transport"/>
    <property type="evidence" value="ECO:0007669"/>
    <property type="project" value="UniProtKB-KW"/>
</dbReference>
<keyword evidence="7 9" id="KW-0472">Membrane</keyword>
<feature type="transmembrane region" description="Helical" evidence="9">
    <location>
        <begin position="133"/>
        <end position="156"/>
    </location>
</feature>
<evidence type="ECO:0000256" key="5">
    <source>
        <dbReference type="ARBA" id="ARBA00022970"/>
    </source>
</evidence>
<dbReference type="Pfam" id="PF02653">
    <property type="entry name" value="BPD_transp_2"/>
    <property type="match status" value="1"/>
</dbReference>
<evidence type="ECO:0000256" key="7">
    <source>
        <dbReference type="ARBA" id="ARBA00023136"/>
    </source>
</evidence>
<dbReference type="AlphaFoldDB" id="A0A368ZW85"/>
<keyword evidence="4 9" id="KW-0812">Transmembrane</keyword>
<evidence type="ECO:0000256" key="3">
    <source>
        <dbReference type="ARBA" id="ARBA00022475"/>
    </source>
</evidence>
<evidence type="ECO:0000256" key="4">
    <source>
        <dbReference type="ARBA" id="ARBA00022692"/>
    </source>
</evidence>
<feature type="transmembrane region" description="Helical" evidence="9">
    <location>
        <begin position="6"/>
        <end position="28"/>
    </location>
</feature>
<evidence type="ECO:0000256" key="2">
    <source>
        <dbReference type="ARBA" id="ARBA00022448"/>
    </source>
</evidence>
<organism evidence="10 11">
    <name type="scientific">Marinomonas foliarum</name>
    <dbReference type="NCBI Taxonomy" id="491950"/>
    <lineage>
        <taxon>Bacteria</taxon>
        <taxon>Pseudomonadati</taxon>
        <taxon>Pseudomonadota</taxon>
        <taxon>Gammaproteobacteria</taxon>
        <taxon>Oceanospirillales</taxon>
        <taxon>Oceanospirillaceae</taxon>
        <taxon>Marinomonas</taxon>
    </lineage>
</organism>
<dbReference type="GO" id="GO:0022857">
    <property type="term" value="F:transmembrane transporter activity"/>
    <property type="evidence" value="ECO:0007669"/>
    <property type="project" value="InterPro"/>
</dbReference>
<dbReference type="CDD" id="cd06582">
    <property type="entry name" value="TM_PBP1_LivH_like"/>
    <property type="match status" value="1"/>
</dbReference>
<evidence type="ECO:0000313" key="11">
    <source>
        <dbReference type="Proteomes" id="UP000253506"/>
    </source>
</evidence>
<name>A0A368ZW85_9GAMM</name>
<feature type="transmembrane region" description="Helical" evidence="9">
    <location>
        <begin position="40"/>
        <end position="57"/>
    </location>
</feature>
<feature type="transmembrane region" description="Helical" evidence="9">
    <location>
        <begin position="93"/>
        <end position="113"/>
    </location>
</feature>
<dbReference type="InterPro" id="IPR052157">
    <property type="entry name" value="BCAA_transport_permease"/>
</dbReference>
<dbReference type="OrthoDB" id="9807115at2"/>
<sequence length="289" mass="30276">MLSAAIITGLGLGSMYALLALGFHITYIVNNTVNFAQGSAMMIGAVLAYTLCITWGVSYWIAFFLTLLICAVYGLAIERFLVRPFASRGSEAWLMATVAGGILVDNLALFSFGKEPRQFTSELANFSLDILGAGVYAMQIIIPVVGLAIAIALVAIRKYTKLGKVLQACVQNPKSAQLMGINVTKVVAISFAISTVFAAVAGILIAPLFAVHSDMGTLFGLKAFAVAILGGISSAKGVFAAGIIFGLTEAIITIYFGSAFTQIITFSLVIAALAIKPNGLFGRGQAVKV</sequence>
<evidence type="ECO:0000256" key="9">
    <source>
        <dbReference type="SAM" id="Phobius"/>
    </source>
</evidence>
<protein>
    <submittedName>
        <fullName evidence="10">Amino acid/amide ABC transporter membrane protein 1 (HAAT family)</fullName>
    </submittedName>
</protein>
<keyword evidence="5" id="KW-0029">Amino-acid transport</keyword>
<comment type="subcellular location">
    <subcellularLocation>
        <location evidence="1">Cell inner membrane</location>
        <topology evidence="1">Multi-pass membrane protein</topology>
    </subcellularLocation>
</comment>
<comment type="caution">
    <text evidence="10">The sequence shown here is derived from an EMBL/GenBank/DDBJ whole genome shotgun (WGS) entry which is preliminary data.</text>
</comment>
<keyword evidence="3" id="KW-1003">Cell membrane</keyword>
<evidence type="ECO:0000256" key="8">
    <source>
        <dbReference type="ARBA" id="ARBA00037998"/>
    </source>
</evidence>
<evidence type="ECO:0000313" key="10">
    <source>
        <dbReference type="EMBL" id="RCX01280.1"/>
    </source>
</evidence>
<dbReference type="InterPro" id="IPR001851">
    <property type="entry name" value="ABC_transp_permease"/>
</dbReference>
<dbReference type="PANTHER" id="PTHR11795">
    <property type="entry name" value="BRANCHED-CHAIN AMINO ACID TRANSPORT SYSTEM PERMEASE PROTEIN LIVH"/>
    <property type="match status" value="1"/>
</dbReference>
<keyword evidence="6 9" id="KW-1133">Transmembrane helix</keyword>
<keyword evidence="2" id="KW-0813">Transport</keyword>
<dbReference type="RefSeq" id="WP_114412237.1">
    <property type="nucleotide sequence ID" value="NZ_QPJQ01000017.1"/>
</dbReference>
<accession>A0A368ZW85</accession>
<feature type="transmembrane region" description="Helical" evidence="9">
    <location>
        <begin position="63"/>
        <end position="81"/>
    </location>
</feature>
<feature type="transmembrane region" description="Helical" evidence="9">
    <location>
        <begin position="186"/>
        <end position="211"/>
    </location>
</feature>
<gene>
    <name evidence="10" type="ORF">DFP77_11754</name>
</gene>
<evidence type="ECO:0000256" key="1">
    <source>
        <dbReference type="ARBA" id="ARBA00004429"/>
    </source>
</evidence>
<evidence type="ECO:0000256" key="6">
    <source>
        <dbReference type="ARBA" id="ARBA00022989"/>
    </source>
</evidence>
<feature type="transmembrane region" description="Helical" evidence="9">
    <location>
        <begin position="223"/>
        <end position="247"/>
    </location>
</feature>
<dbReference type="PANTHER" id="PTHR11795:SF445">
    <property type="entry name" value="AMINO ACID ABC TRANSPORTER PERMEASE PROTEIN"/>
    <property type="match status" value="1"/>
</dbReference>
<dbReference type="Proteomes" id="UP000253506">
    <property type="component" value="Unassembled WGS sequence"/>
</dbReference>
<proteinExistence type="inferred from homology"/>